<name>A0A9D4EPX0_DREPO</name>
<feature type="region of interest" description="Disordered" evidence="1">
    <location>
        <begin position="1"/>
        <end position="61"/>
    </location>
</feature>
<gene>
    <name evidence="2" type="ORF">DPMN_162056</name>
</gene>
<keyword evidence="3" id="KW-1185">Reference proteome</keyword>
<evidence type="ECO:0000256" key="1">
    <source>
        <dbReference type="SAM" id="MobiDB-lite"/>
    </source>
</evidence>
<dbReference type="AlphaFoldDB" id="A0A9D4EPX0"/>
<feature type="compositionally biased region" description="Polar residues" evidence="1">
    <location>
        <begin position="26"/>
        <end position="38"/>
    </location>
</feature>
<dbReference type="EMBL" id="JAIWYP010000008">
    <property type="protein sequence ID" value="KAH3784105.1"/>
    <property type="molecule type" value="Genomic_DNA"/>
</dbReference>
<reference evidence="2" key="1">
    <citation type="journal article" date="2019" name="bioRxiv">
        <title>The Genome of the Zebra Mussel, Dreissena polymorpha: A Resource for Invasive Species Research.</title>
        <authorList>
            <person name="McCartney M.A."/>
            <person name="Auch B."/>
            <person name="Kono T."/>
            <person name="Mallez S."/>
            <person name="Zhang Y."/>
            <person name="Obille A."/>
            <person name="Becker A."/>
            <person name="Abrahante J.E."/>
            <person name="Garbe J."/>
            <person name="Badalamenti J.P."/>
            <person name="Herman A."/>
            <person name="Mangelson H."/>
            <person name="Liachko I."/>
            <person name="Sullivan S."/>
            <person name="Sone E.D."/>
            <person name="Koren S."/>
            <person name="Silverstein K.A.T."/>
            <person name="Beckman K.B."/>
            <person name="Gohl D.M."/>
        </authorList>
    </citation>
    <scope>NUCLEOTIDE SEQUENCE</scope>
    <source>
        <strain evidence="2">Duluth1</strain>
        <tissue evidence="2">Whole animal</tissue>
    </source>
</reference>
<dbReference type="Proteomes" id="UP000828390">
    <property type="component" value="Unassembled WGS sequence"/>
</dbReference>
<evidence type="ECO:0000313" key="2">
    <source>
        <dbReference type="EMBL" id="KAH3784105.1"/>
    </source>
</evidence>
<accession>A0A9D4EPX0</accession>
<proteinExistence type="predicted"/>
<sequence length="107" mass="11640">MPNVFLRRSKSEDHKPNVMSKKSRGDSQTVSSTVTASHQDSRGSPPAQRTPYQHPSAGNAPFGSGFRYTTCADVNMNMYPHAESTGGADSRRMKRPPSCFSCTCNGI</sequence>
<protein>
    <submittedName>
        <fullName evidence="2">Uncharacterized protein</fullName>
    </submittedName>
</protein>
<reference evidence="2" key="2">
    <citation type="submission" date="2020-11" db="EMBL/GenBank/DDBJ databases">
        <authorList>
            <person name="McCartney M.A."/>
            <person name="Auch B."/>
            <person name="Kono T."/>
            <person name="Mallez S."/>
            <person name="Becker A."/>
            <person name="Gohl D.M."/>
            <person name="Silverstein K.A.T."/>
            <person name="Koren S."/>
            <person name="Bechman K.B."/>
            <person name="Herman A."/>
            <person name="Abrahante J.E."/>
            <person name="Garbe J."/>
        </authorList>
    </citation>
    <scope>NUCLEOTIDE SEQUENCE</scope>
    <source>
        <strain evidence="2">Duluth1</strain>
        <tissue evidence="2">Whole animal</tissue>
    </source>
</reference>
<evidence type="ECO:0000313" key="3">
    <source>
        <dbReference type="Proteomes" id="UP000828390"/>
    </source>
</evidence>
<organism evidence="2 3">
    <name type="scientific">Dreissena polymorpha</name>
    <name type="common">Zebra mussel</name>
    <name type="synonym">Mytilus polymorpha</name>
    <dbReference type="NCBI Taxonomy" id="45954"/>
    <lineage>
        <taxon>Eukaryota</taxon>
        <taxon>Metazoa</taxon>
        <taxon>Spiralia</taxon>
        <taxon>Lophotrochozoa</taxon>
        <taxon>Mollusca</taxon>
        <taxon>Bivalvia</taxon>
        <taxon>Autobranchia</taxon>
        <taxon>Heteroconchia</taxon>
        <taxon>Euheterodonta</taxon>
        <taxon>Imparidentia</taxon>
        <taxon>Neoheterodontei</taxon>
        <taxon>Myida</taxon>
        <taxon>Dreissenoidea</taxon>
        <taxon>Dreissenidae</taxon>
        <taxon>Dreissena</taxon>
    </lineage>
</organism>
<comment type="caution">
    <text evidence="2">The sequence shown here is derived from an EMBL/GenBank/DDBJ whole genome shotgun (WGS) entry which is preliminary data.</text>
</comment>